<sequence length="61" mass="6745">VLVIYEGVVTLDREVTCFWAAGLTGASFLFTANKWISMVLYIISLVQLASFPSDKVSTCLR</sequence>
<feature type="domain" description="DUF6533" evidence="1">
    <location>
        <begin position="1"/>
        <end position="38"/>
    </location>
</feature>
<organism evidence="2 3">
    <name type="scientific">Polyporus arcularius HHB13444</name>
    <dbReference type="NCBI Taxonomy" id="1314778"/>
    <lineage>
        <taxon>Eukaryota</taxon>
        <taxon>Fungi</taxon>
        <taxon>Dikarya</taxon>
        <taxon>Basidiomycota</taxon>
        <taxon>Agaricomycotina</taxon>
        <taxon>Agaricomycetes</taxon>
        <taxon>Polyporales</taxon>
        <taxon>Polyporaceae</taxon>
        <taxon>Polyporus</taxon>
    </lineage>
</organism>
<dbReference type="Proteomes" id="UP000308197">
    <property type="component" value="Unassembled WGS sequence"/>
</dbReference>
<evidence type="ECO:0000313" key="3">
    <source>
        <dbReference type="Proteomes" id="UP000308197"/>
    </source>
</evidence>
<dbReference type="InterPro" id="IPR045340">
    <property type="entry name" value="DUF6533"/>
</dbReference>
<reference evidence="2 3" key="1">
    <citation type="journal article" date="2019" name="Nat. Ecol. Evol.">
        <title>Megaphylogeny resolves global patterns of mushroom evolution.</title>
        <authorList>
            <person name="Varga T."/>
            <person name="Krizsan K."/>
            <person name="Foldi C."/>
            <person name="Dima B."/>
            <person name="Sanchez-Garcia M."/>
            <person name="Sanchez-Ramirez S."/>
            <person name="Szollosi G.J."/>
            <person name="Szarkandi J.G."/>
            <person name="Papp V."/>
            <person name="Albert L."/>
            <person name="Andreopoulos W."/>
            <person name="Angelini C."/>
            <person name="Antonin V."/>
            <person name="Barry K.W."/>
            <person name="Bougher N.L."/>
            <person name="Buchanan P."/>
            <person name="Buyck B."/>
            <person name="Bense V."/>
            <person name="Catcheside P."/>
            <person name="Chovatia M."/>
            <person name="Cooper J."/>
            <person name="Damon W."/>
            <person name="Desjardin D."/>
            <person name="Finy P."/>
            <person name="Geml J."/>
            <person name="Haridas S."/>
            <person name="Hughes K."/>
            <person name="Justo A."/>
            <person name="Karasinski D."/>
            <person name="Kautmanova I."/>
            <person name="Kiss B."/>
            <person name="Kocsube S."/>
            <person name="Kotiranta H."/>
            <person name="LaButti K.M."/>
            <person name="Lechner B.E."/>
            <person name="Liimatainen K."/>
            <person name="Lipzen A."/>
            <person name="Lukacs Z."/>
            <person name="Mihaltcheva S."/>
            <person name="Morgado L.N."/>
            <person name="Niskanen T."/>
            <person name="Noordeloos M.E."/>
            <person name="Ohm R.A."/>
            <person name="Ortiz-Santana B."/>
            <person name="Ovrebo C."/>
            <person name="Racz N."/>
            <person name="Riley R."/>
            <person name="Savchenko A."/>
            <person name="Shiryaev A."/>
            <person name="Soop K."/>
            <person name="Spirin V."/>
            <person name="Szebenyi C."/>
            <person name="Tomsovsky M."/>
            <person name="Tulloss R.E."/>
            <person name="Uehling J."/>
            <person name="Grigoriev I.V."/>
            <person name="Vagvolgyi C."/>
            <person name="Papp T."/>
            <person name="Martin F.M."/>
            <person name="Miettinen O."/>
            <person name="Hibbett D.S."/>
            <person name="Nagy L.G."/>
        </authorList>
    </citation>
    <scope>NUCLEOTIDE SEQUENCE [LARGE SCALE GENOMIC DNA]</scope>
    <source>
        <strain evidence="2 3">HHB13444</strain>
    </source>
</reference>
<name>A0A5C3NZR8_9APHY</name>
<gene>
    <name evidence="2" type="ORF">K466DRAFT_448544</name>
</gene>
<dbReference type="EMBL" id="ML211505">
    <property type="protein sequence ID" value="TFK82249.1"/>
    <property type="molecule type" value="Genomic_DNA"/>
</dbReference>
<keyword evidence="3" id="KW-1185">Reference proteome</keyword>
<dbReference type="Pfam" id="PF20151">
    <property type="entry name" value="DUF6533"/>
    <property type="match status" value="1"/>
</dbReference>
<feature type="non-terminal residue" evidence="2">
    <location>
        <position position="1"/>
    </location>
</feature>
<accession>A0A5C3NZR8</accession>
<protein>
    <recommendedName>
        <fullName evidence="1">DUF6533 domain-containing protein</fullName>
    </recommendedName>
</protein>
<proteinExistence type="predicted"/>
<evidence type="ECO:0000313" key="2">
    <source>
        <dbReference type="EMBL" id="TFK82249.1"/>
    </source>
</evidence>
<feature type="non-terminal residue" evidence="2">
    <location>
        <position position="61"/>
    </location>
</feature>
<evidence type="ECO:0000259" key="1">
    <source>
        <dbReference type="Pfam" id="PF20151"/>
    </source>
</evidence>
<dbReference type="InParanoid" id="A0A5C3NZR8"/>
<dbReference type="AlphaFoldDB" id="A0A5C3NZR8"/>